<proteinExistence type="predicted"/>
<comment type="caution">
    <text evidence="2">The sequence shown here is derived from an EMBL/GenBank/DDBJ whole genome shotgun (WGS) entry which is preliminary data.</text>
</comment>
<dbReference type="InterPro" id="IPR004401">
    <property type="entry name" value="YbaB/EbfC"/>
</dbReference>
<dbReference type="Proteomes" id="UP000309992">
    <property type="component" value="Unassembled WGS sequence"/>
</dbReference>
<feature type="compositionally biased region" description="Acidic residues" evidence="1">
    <location>
        <begin position="177"/>
        <end position="186"/>
    </location>
</feature>
<dbReference type="SUPFAM" id="SSF82607">
    <property type="entry name" value="YbaB-like"/>
    <property type="match status" value="1"/>
</dbReference>
<gene>
    <name evidence="2" type="ORF">FCN18_05575</name>
</gene>
<evidence type="ECO:0000313" key="3">
    <source>
        <dbReference type="Proteomes" id="UP000309992"/>
    </source>
</evidence>
<reference evidence="2 3" key="1">
    <citation type="journal article" date="2015" name="Antonie Van Leeuwenhoek">
        <title>Prauserella endophytica sp. nov., an endophytic actinobacterium isolated from Tamarix taklamakanensis.</title>
        <authorList>
            <person name="Liu J.M."/>
            <person name="Habden X."/>
            <person name="Guo L."/>
            <person name="Tuo L."/>
            <person name="Jiang Z.K."/>
            <person name="Liu S.W."/>
            <person name="Liu X.F."/>
            <person name="Chen L."/>
            <person name="Li R.F."/>
            <person name="Zhang Y.Q."/>
            <person name="Sun C.H."/>
        </authorList>
    </citation>
    <scope>NUCLEOTIDE SEQUENCE [LARGE SCALE GENOMIC DNA]</scope>
    <source>
        <strain evidence="2 3">CGMCC 4.7182</strain>
    </source>
</reference>
<sequence length="186" mass="19874">MTGAGAFGEAMRDPEEAKRRIDDWAAGFARKAERYKAAQERTEQLRLTASSPDGTVRVTVGADGVVSDLEFGSRTRTIPPEELARMVLSTMRQAQSGITERVAEVMTEQLGDEDPRTRTTLLDSLRNRFPDPGDPQDGPSGPPEPPQPTPPPAPSSGGAAEPRAGGTPPARRAGGGDPEEEDNTPW</sequence>
<dbReference type="EMBL" id="SWMS01000002">
    <property type="protein sequence ID" value="TKG72704.1"/>
    <property type="molecule type" value="Genomic_DNA"/>
</dbReference>
<feature type="region of interest" description="Disordered" evidence="1">
    <location>
        <begin position="106"/>
        <end position="186"/>
    </location>
</feature>
<dbReference type="InterPro" id="IPR036894">
    <property type="entry name" value="YbaB-like_sf"/>
</dbReference>
<accession>A0ABY2SBH9</accession>
<feature type="compositionally biased region" description="Pro residues" evidence="1">
    <location>
        <begin position="140"/>
        <end position="154"/>
    </location>
</feature>
<evidence type="ECO:0000313" key="2">
    <source>
        <dbReference type="EMBL" id="TKG72704.1"/>
    </source>
</evidence>
<dbReference type="RefSeq" id="WP_112269874.1">
    <property type="nucleotide sequence ID" value="NZ_SWMS01000002.1"/>
</dbReference>
<organism evidence="2 3">
    <name type="scientific">Prauserella endophytica</name>
    <dbReference type="NCBI Taxonomy" id="1592324"/>
    <lineage>
        <taxon>Bacteria</taxon>
        <taxon>Bacillati</taxon>
        <taxon>Actinomycetota</taxon>
        <taxon>Actinomycetes</taxon>
        <taxon>Pseudonocardiales</taxon>
        <taxon>Pseudonocardiaceae</taxon>
        <taxon>Prauserella</taxon>
        <taxon>Prauserella coralliicola group</taxon>
    </lineage>
</organism>
<protein>
    <submittedName>
        <fullName evidence="2">YbaB/EbfC family nucleoid-associated protein</fullName>
    </submittedName>
</protein>
<feature type="compositionally biased region" description="Low complexity" evidence="1">
    <location>
        <begin position="155"/>
        <end position="172"/>
    </location>
</feature>
<keyword evidence="3" id="KW-1185">Reference proteome</keyword>
<dbReference type="Gene3D" id="3.30.1310.10">
    <property type="entry name" value="Nucleoid-associated protein YbaB-like domain"/>
    <property type="match status" value="1"/>
</dbReference>
<name>A0ABY2SBH9_9PSEU</name>
<evidence type="ECO:0000256" key="1">
    <source>
        <dbReference type="SAM" id="MobiDB-lite"/>
    </source>
</evidence>
<dbReference type="Pfam" id="PF02575">
    <property type="entry name" value="YbaB_DNA_bd"/>
    <property type="match status" value="1"/>
</dbReference>